<dbReference type="PANTHER" id="PTHR10513:SF24">
    <property type="entry name" value="THYMIDINE KINASE 2, MITOCHONDRIAL"/>
    <property type="match status" value="1"/>
</dbReference>
<evidence type="ECO:0000256" key="5">
    <source>
        <dbReference type="ARBA" id="ARBA00022679"/>
    </source>
</evidence>
<gene>
    <name evidence="19" type="ORF">COCON_G00216910</name>
</gene>
<evidence type="ECO:0000256" key="15">
    <source>
        <dbReference type="ARBA" id="ARBA00074655"/>
    </source>
</evidence>
<evidence type="ECO:0000256" key="17">
    <source>
        <dbReference type="ARBA" id="ARBA00078522"/>
    </source>
</evidence>
<keyword evidence="5" id="KW-0808">Transferase</keyword>
<evidence type="ECO:0000256" key="10">
    <source>
        <dbReference type="ARBA" id="ARBA00023128"/>
    </source>
</evidence>
<evidence type="ECO:0000256" key="6">
    <source>
        <dbReference type="ARBA" id="ARBA00022741"/>
    </source>
</evidence>
<dbReference type="Proteomes" id="UP001152803">
    <property type="component" value="Unassembled WGS sequence"/>
</dbReference>
<proteinExistence type="inferred from homology"/>
<dbReference type="InterPro" id="IPR050566">
    <property type="entry name" value="Deoxyribonucleoside_kinase"/>
</dbReference>
<dbReference type="FunFam" id="3.40.50.300:FF:000998">
    <property type="entry name" value="Thymidine kinase 2, mitochondrial"/>
    <property type="match status" value="1"/>
</dbReference>
<evidence type="ECO:0000256" key="7">
    <source>
        <dbReference type="ARBA" id="ARBA00022777"/>
    </source>
</evidence>
<evidence type="ECO:0000256" key="2">
    <source>
        <dbReference type="ARBA" id="ARBA00007420"/>
    </source>
</evidence>
<comment type="similarity">
    <text evidence="2">Belongs to the DCK/DGK family.</text>
</comment>
<dbReference type="OrthoDB" id="567086at2759"/>
<evidence type="ECO:0000256" key="11">
    <source>
        <dbReference type="ARBA" id="ARBA00038864"/>
    </source>
</evidence>
<dbReference type="GO" id="GO:0005524">
    <property type="term" value="F:ATP binding"/>
    <property type="evidence" value="ECO:0007669"/>
    <property type="project" value="UniProtKB-KW"/>
</dbReference>
<dbReference type="EMBL" id="JAFJMO010000017">
    <property type="protein sequence ID" value="KAJ8252379.1"/>
    <property type="molecule type" value="Genomic_DNA"/>
</dbReference>
<comment type="subcellular location">
    <subcellularLocation>
        <location evidence="1">Mitochondrion</location>
    </subcellularLocation>
</comment>
<keyword evidence="6" id="KW-0547">Nucleotide-binding</keyword>
<protein>
    <recommendedName>
        <fullName evidence="15">Thymidine kinase 2, mitochondrial</fullName>
        <ecNumber evidence="3">2.7.1.21</ecNumber>
        <ecNumber evidence="11">2.7.1.74</ecNumber>
    </recommendedName>
    <alternativeName>
        <fullName evidence="17">2'-deoxyuridine kinase TK2</fullName>
    </alternativeName>
    <alternativeName>
        <fullName evidence="16">Deoxycytidine kinase TK2</fullName>
    </alternativeName>
</protein>
<dbReference type="Gene3D" id="3.40.50.300">
    <property type="entry name" value="P-loop containing nucleotide triphosphate hydrolases"/>
    <property type="match status" value="1"/>
</dbReference>
<name>A0A9Q1HNP1_CONCO</name>
<feature type="domain" description="Deoxynucleoside kinase" evidence="18">
    <location>
        <begin position="74"/>
        <end position="270"/>
    </location>
</feature>
<evidence type="ECO:0000256" key="8">
    <source>
        <dbReference type="ARBA" id="ARBA00022840"/>
    </source>
</evidence>
<dbReference type="GO" id="GO:0009117">
    <property type="term" value="P:nucleotide metabolic process"/>
    <property type="evidence" value="ECO:0007669"/>
    <property type="project" value="UniProtKB-ARBA"/>
</dbReference>
<comment type="catalytic activity">
    <reaction evidence="12">
        <text>thymidine + ATP = dTMP + ADP + H(+)</text>
        <dbReference type="Rhea" id="RHEA:19129"/>
        <dbReference type="ChEBI" id="CHEBI:15378"/>
        <dbReference type="ChEBI" id="CHEBI:17748"/>
        <dbReference type="ChEBI" id="CHEBI:30616"/>
        <dbReference type="ChEBI" id="CHEBI:63528"/>
        <dbReference type="ChEBI" id="CHEBI:456216"/>
        <dbReference type="EC" id="2.7.1.21"/>
    </reaction>
    <physiologicalReaction direction="left-to-right" evidence="12">
        <dbReference type="Rhea" id="RHEA:19130"/>
    </physiologicalReaction>
</comment>
<keyword evidence="9" id="KW-0809">Transit peptide</keyword>
<evidence type="ECO:0000256" key="13">
    <source>
        <dbReference type="ARBA" id="ARBA00051852"/>
    </source>
</evidence>
<evidence type="ECO:0000256" key="16">
    <source>
        <dbReference type="ARBA" id="ARBA00076510"/>
    </source>
</evidence>
<dbReference type="AlphaFoldDB" id="A0A9Q1HNP1"/>
<keyword evidence="4" id="KW-0237">DNA synthesis</keyword>
<evidence type="ECO:0000256" key="14">
    <source>
        <dbReference type="ARBA" id="ARBA00052390"/>
    </source>
</evidence>
<keyword evidence="7" id="KW-0418">Kinase</keyword>
<dbReference type="GO" id="GO:1901135">
    <property type="term" value="P:carbohydrate derivative metabolic process"/>
    <property type="evidence" value="ECO:0007669"/>
    <property type="project" value="UniProtKB-ARBA"/>
</dbReference>
<dbReference type="EC" id="2.7.1.74" evidence="11"/>
<dbReference type="CDD" id="cd01673">
    <property type="entry name" value="dNK"/>
    <property type="match status" value="1"/>
</dbReference>
<comment type="caution">
    <text evidence="19">The sequence shown here is derived from an EMBL/GenBank/DDBJ whole genome shotgun (WGS) entry which is preliminary data.</text>
</comment>
<dbReference type="PANTHER" id="PTHR10513">
    <property type="entry name" value="DEOXYNUCLEOSIDE KINASE"/>
    <property type="match status" value="1"/>
</dbReference>
<evidence type="ECO:0000256" key="1">
    <source>
        <dbReference type="ARBA" id="ARBA00004173"/>
    </source>
</evidence>
<evidence type="ECO:0000256" key="9">
    <source>
        <dbReference type="ARBA" id="ARBA00022946"/>
    </source>
</evidence>
<accession>A0A9Q1HNP1</accession>
<dbReference type="EC" id="2.7.1.21" evidence="3"/>
<keyword evidence="8" id="KW-0067">ATP-binding</keyword>
<organism evidence="19 20">
    <name type="scientific">Conger conger</name>
    <name type="common">Conger eel</name>
    <name type="synonym">Muraena conger</name>
    <dbReference type="NCBI Taxonomy" id="82655"/>
    <lineage>
        <taxon>Eukaryota</taxon>
        <taxon>Metazoa</taxon>
        <taxon>Chordata</taxon>
        <taxon>Craniata</taxon>
        <taxon>Vertebrata</taxon>
        <taxon>Euteleostomi</taxon>
        <taxon>Actinopterygii</taxon>
        <taxon>Neopterygii</taxon>
        <taxon>Teleostei</taxon>
        <taxon>Anguilliformes</taxon>
        <taxon>Congridae</taxon>
        <taxon>Conger</taxon>
    </lineage>
</organism>
<sequence length="282" mass="33216">MSFSSCYIGRFRRTFAQIHSTIAGRLNRQISDCQKPVHRKCTWMNTQARLLSSRTQHSYRRKLVRNGEKKQLVICIEGNIASGKTTCLEHFSKTSDIEVMTEPVSKWRNVQGHNPLGLMYQDPSRWGLTLQTYVQLTMLDRHLSTITAPVRMMERSIYSAKYIFVENLYRSGKMPDVDFAVLSEWFEWIIRNIHIPVDLIVYLQTTPQICYERLKERCREEEKMIPMEYLEAVHQLYEDWLINKTSFKVPAPVLVIPADHDLPKMIRQYEENKEKILLGRNA</sequence>
<evidence type="ECO:0000313" key="20">
    <source>
        <dbReference type="Proteomes" id="UP001152803"/>
    </source>
</evidence>
<dbReference type="GO" id="GO:0071897">
    <property type="term" value="P:DNA biosynthetic process"/>
    <property type="evidence" value="ECO:0007669"/>
    <property type="project" value="UniProtKB-KW"/>
</dbReference>
<evidence type="ECO:0000256" key="12">
    <source>
        <dbReference type="ARBA" id="ARBA00048113"/>
    </source>
</evidence>
<evidence type="ECO:0000259" key="18">
    <source>
        <dbReference type="Pfam" id="PF01712"/>
    </source>
</evidence>
<evidence type="ECO:0000256" key="3">
    <source>
        <dbReference type="ARBA" id="ARBA00012118"/>
    </source>
</evidence>
<evidence type="ECO:0000256" key="4">
    <source>
        <dbReference type="ARBA" id="ARBA00022634"/>
    </source>
</evidence>
<dbReference type="InterPro" id="IPR027417">
    <property type="entry name" value="P-loop_NTPase"/>
</dbReference>
<dbReference type="GO" id="GO:0005739">
    <property type="term" value="C:mitochondrion"/>
    <property type="evidence" value="ECO:0007669"/>
    <property type="project" value="UniProtKB-SubCell"/>
</dbReference>
<dbReference type="SUPFAM" id="SSF52540">
    <property type="entry name" value="P-loop containing nucleoside triphosphate hydrolases"/>
    <property type="match status" value="1"/>
</dbReference>
<dbReference type="GO" id="GO:0004137">
    <property type="term" value="F:deoxycytidine kinase activity"/>
    <property type="evidence" value="ECO:0007669"/>
    <property type="project" value="UniProtKB-EC"/>
</dbReference>
<dbReference type="Pfam" id="PF01712">
    <property type="entry name" value="dNK"/>
    <property type="match status" value="1"/>
</dbReference>
<keyword evidence="10" id="KW-0496">Mitochondrion</keyword>
<keyword evidence="20" id="KW-1185">Reference proteome</keyword>
<evidence type="ECO:0000313" key="19">
    <source>
        <dbReference type="EMBL" id="KAJ8252379.1"/>
    </source>
</evidence>
<dbReference type="GO" id="GO:0004797">
    <property type="term" value="F:thymidine kinase activity"/>
    <property type="evidence" value="ECO:0007669"/>
    <property type="project" value="UniProtKB-EC"/>
</dbReference>
<comment type="catalytic activity">
    <reaction evidence="14">
        <text>2'-deoxyuridine + ATP = dUMP + ADP + H(+)</text>
        <dbReference type="Rhea" id="RHEA:28206"/>
        <dbReference type="ChEBI" id="CHEBI:15378"/>
        <dbReference type="ChEBI" id="CHEBI:16450"/>
        <dbReference type="ChEBI" id="CHEBI:30616"/>
        <dbReference type="ChEBI" id="CHEBI:246422"/>
        <dbReference type="ChEBI" id="CHEBI:456216"/>
    </reaction>
    <physiologicalReaction direction="left-to-right" evidence="14">
        <dbReference type="Rhea" id="RHEA:28207"/>
    </physiologicalReaction>
</comment>
<dbReference type="InterPro" id="IPR031314">
    <property type="entry name" value="DNK_dom"/>
</dbReference>
<reference evidence="19" key="1">
    <citation type="journal article" date="2023" name="Science">
        <title>Genome structures resolve the early diversification of teleost fishes.</title>
        <authorList>
            <person name="Parey E."/>
            <person name="Louis A."/>
            <person name="Montfort J."/>
            <person name="Bouchez O."/>
            <person name="Roques C."/>
            <person name="Iampietro C."/>
            <person name="Lluch J."/>
            <person name="Castinel A."/>
            <person name="Donnadieu C."/>
            <person name="Desvignes T."/>
            <person name="Floi Bucao C."/>
            <person name="Jouanno E."/>
            <person name="Wen M."/>
            <person name="Mejri S."/>
            <person name="Dirks R."/>
            <person name="Jansen H."/>
            <person name="Henkel C."/>
            <person name="Chen W.J."/>
            <person name="Zahm M."/>
            <person name="Cabau C."/>
            <person name="Klopp C."/>
            <person name="Thompson A.W."/>
            <person name="Robinson-Rechavi M."/>
            <person name="Braasch I."/>
            <person name="Lecointre G."/>
            <person name="Bobe J."/>
            <person name="Postlethwait J.H."/>
            <person name="Berthelot C."/>
            <person name="Roest Crollius H."/>
            <person name="Guiguen Y."/>
        </authorList>
    </citation>
    <scope>NUCLEOTIDE SEQUENCE</scope>
    <source>
        <strain evidence="19">Concon-B</strain>
    </source>
</reference>
<comment type="catalytic activity">
    <reaction evidence="13">
        <text>2'-deoxycytidine + ATP = dCMP + ADP + H(+)</text>
        <dbReference type="Rhea" id="RHEA:46040"/>
        <dbReference type="ChEBI" id="CHEBI:15378"/>
        <dbReference type="ChEBI" id="CHEBI:15698"/>
        <dbReference type="ChEBI" id="CHEBI:30616"/>
        <dbReference type="ChEBI" id="CHEBI:57566"/>
        <dbReference type="ChEBI" id="CHEBI:456216"/>
        <dbReference type="EC" id="2.7.1.74"/>
    </reaction>
    <physiologicalReaction direction="left-to-right" evidence="13">
        <dbReference type="Rhea" id="RHEA:46041"/>
    </physiologicalReaction>
</comment>